<evidence type="ECO:0000259" key="6">
    <source>
        <dbReference type="Pfam" id="PF02782"/>
    </source>
</evidence>
<feature type="region of interest" description="Disordered" evidence="4">
    <location>
        <begin position="1"/>
        <end position="41"/>
    </location>
</feature>
<feature type="domain" description="Carbohydrate kinase FGGY N-terminal" evidence="5">
    <location>
        <begin position="48"/>
        <end position="172"/>
    </location>
</feature>
<dbReference type="Pfam" id="PF02782">
    <property type="entry name" value="FGGY_C"/>
    <property type="match status" value="1"/>
</dbReference>
<evidence type="ECO:0000256" key="3">
    <source>
        <dbReference type="ARBA" id="ARBA00022777"/>
    </source>
</evidence>
<dbReference type="InterPro" id="IPR050406">
    <property type="entry name" value="FGGY_Carb_Kinase"/>
</dbReference>
<dbReference type="GO" id="GO:0005975">
    <property type="term" value="P:carbohydrate metabolic process"/>
    <property type="evidence" value="ECO:0007669"/>
    <property type="project" value="InterPro"/>
</dbReference>
<dbReference type="SUPFAM" id="SSF53067">
    <property type="entry name" value="Actin-like ATPase domain"/>
    <property type="match status" value="2"/>
</dbReference>
<evidence type="ECO:0000256" key="1">
    <source>
        <dbReference type="ARBA" id="ARBA00009156"/>
    </source>
</evidence>
<accession>A0A4V2Z881</accession>
<gene>
    <name evidence="7" type="ORF">E1295_33010</name>
</gene>
<evidence type="ECO:0000313" key="8">
    <source>
        <dbReference type="Proteomes" id="UP000295136"/>
    </source>
</evidence>
<evidence type="ECO:0000259" key="5">
    <source>
        <dbReference type="Pfam" id="PF00370"/>
    </source>
</evidence>
<sequence length="434" mass="44437">TAPSRSRSRDDAAGTDAGDAAVPGRGSDLGSGGDGAVPGRGGVAGGDAVEVYARTGRWVDGKAPLAKWLWLRAHEPGVPAAMRWWASVPDAVAYALTGVLRTHETLAARTLAYDVVRRDYDEDLLSLAGLRPEQLAPTVRAVEPVGGLTATVSGVAAGIPVVIAGHDHAVGAWACGVRRPGHVADSMGTAEAVLAPAAHRPDPRTGLAMGITADPSLDGTGTVLVGGLPTSGGLLDWLLGLTTAPDDPPDGTAERGVVDGGARGTGDRYAVLPGLLDGVRLPTGIVAEPYLRGRVAPAPDRGRRATMSGMGPDHTFGDLLAAAMEGTCLHTRWTVAELAAVTGAAPERLVVFGGQVRIPLWMRVKAAVSPVPVDVVRADDAVCAGAALVAGQAGGSLDDVPVLPREPQPHDPGLAAAYRPLYERFLTLARQENA</sequence>
<dbReference type="RefSeq" id="WP_132636576.1">
    <property type="nucleotide sequence ID" value="NZ_SMLD01000115.1"/>
</dbReference>
<dbReference type="InterPro" id="IPR043129">
    <property type="entry name" value="ATPase_NBD"/>
</dbReference>
<dbReference type="InterPro" id="IPR018485">
    <property type="entry name" value="FGGY_C"/>
</dbReference>
<feature type="non-terminal residue" evidence="7">
    <location>
        <position position="1"/>
    </location>
</feature>
<reference evidence="7 8" key="1">
    <citation type="submission" date="2019-03" db="EMBL/GenBank/DDBJ databases">
        <title>Draft genome sequences of novel Actinobacteria.</title>
        <authorList>
            <person name="Sahin N."/>
            <person name="Ay H."/>
            <person name="Saygin H."/>
        </authorList>
    </citation>
    <scope>NUCLEOTIDE SEQUENCE [LARGE SCALE GENOMIC DNA]</scope>
    <source>
        <strain evidence="7 8">6K102</strain>
    </source>
</reference>
<comment type="similarity">
    <text evidence="1">Belongs to the FGGY kinase family.</text>
</comment>
<proteinExistence type="inferred from homology"/>
<feature type="compositionally biased region" description="Gly residues" evidence="4">
    <location>
        <begin position="27"/>
        <end position="41"/>
    </location>
</feature>
<dbReference type="GO" id="GO:0016301">
    <property type="term" value="F:kinase activity"/>
    <property type="evidence" value="ECO:0007669"/>
    <property type="project" value="UniProtKB-KW"/>
</dbReference>
<evidence type="ECO:0008006" key="9">
    <source>
        <dbReference type="Google" id="ProtNLM"/>
    </source>
</evidence>
<feature type="compositionally biased region" description="Low complexity" evidence="4">
    <location>
        <begin position="14"/>
        <end position="26"/>
    </location>
</feature>
<name>A0A4V2Z881_9ACTN</name>
<dbReference type="PANTHER" id="PTHR43095">
    <property type="entry name" value="SUGAR KINASE"/>
    <property type="match status" value="1"/>
</dbReference>
<dbReference type="Proteomes" id="UP000295136">
    <property type="component" value="Unassembled WGS sequence"/>
</dbReference>
<dbReference type="EMBL" id="SMLD01000115">
    <property type="protein sequence ID" value="TDE39346.1"/>
    <property type="molecule type" value="Genomic_DNA"/>
</dbReference>
<keyword evidence="3" id="KW-0418">Kinase</keyword>
<dbReference type="AlphaFoldDB" id="A0A4V2Z881"/>
<organism evidence="7 8">
    <name type="scientific">Nonomuraea mesophila</name>
    <dbReference type="NCBI Taxonomy" id="2530382"/>
    <lineage>
        <taxon>Bacteria</taxon>
        <taxon>Bacillati</taxon>
        <taxon>Actinomycetota</taxon>
        <taxon>Actinomycetes</taxon>
        <taxon>Streptosporangiales</taxon>
        <taxon>Streptosporangiaceae</taxon>
        <taxon>Nonomuraea</taxon>
    </lineage>
</organism>
<dbReference type="PIRSF" id="PIRSF000538">
    <property type="entry name" value="GlpK"/>
    <property type="match status" value="1"/>
</dbReference>
<keyword evidence="8" id="KW-1185">Reference proteome</keyword>
<evidence type="ECO:0000313" key="7">
    <source>
        <dbReference type="EMBL" id="TDE39346.1"/>
    </source>
</evidence>
<protein>
    <recommendedName>
        <fullName evidence="9">Sugar kinase</fullName>
    </recommendedName>
</protein>
<keyword evidence="2" id="KW-0808">Transferase</keyword>
<dbReference type="InterPro" id="IPR000577">
    <property type="entry name" value="Carb_kinase_FGGY"/>
</dbReference>
<evidence type="ECO:0000256" key="4">
    <source>
        <dbReference type="SAM" id="MobiDB-lite"/>
    </source>
</evidence>
<comment type="caution">
    <text evidence="7">The sequence shown here is derived from an EMBL/GenBank/DDBJ whole genome shotgun (WGS) entry which is preliminary data.</text>
</comment>
<evidence type="ECO:0000256" key="2">
    <source>
        <dbReference type="ARBA" id="ARBA00022679"/>
    </source>
</evidence>
<dbReference type="InterPro" id="IPR018484">
    <property type="entry name" value="FGGY_N"/>
</dbReference>
<dbReference type="Gene3D" id="3.30.420.40">
    <property type="match status" value="2"/>
</dbReference>
<feature type="domain" description="Carbohydrate kinase FGGY C-terminal" evidence="6">
    <location>
        <begin position="186"/>
        <end position="391"/>
    </location>
</feature>
<dbReference type="Pfam" id="PF00370">
    <property type="entry name" value="FGGY_N"/>
    <property type="match status" value="1"/>
</dbReference>